<dbReference type="AlphaFoldDB" id="A0AAU9DGA9"/>
<evidence type="ECO:0000256" key="3">
    <source>
        <dbReference type="ARBA" id="ARBA00022989"/>
    </source>
</evidence>
<dbReference type="InterPro" id="IPR047662">
    <property type="entry name" value="SemiSWEET"/>
</dbReference>
<feature type="transmembrane region" description="Helical" evidence="5">
    <location>
        <begin position="6"/>
        <end position="24"/>
    </location>
</feature>
<keyword evidence="3 5" id="KW-1133">Transmembrane helix</keyword>
<dbReference type="EMBL" id="AP027060">
    <property type="protein sequence ID" value="BDU51512.1"/>
    <property type="molecule type" value="Genomic_DNA"/>
</dbReference>
<feature type="transmembrane region" description="Helical" evidence="5">
    <location>
        <begin position="62"/>
        <end position="81"/>
    </location>
</feature>
<keyword evidence="6" id="KW-0762">Sugar transport</keyword>
<evidence type="ECO:0000313" key="7">
    <source>
        <dbReference type="Proteomes" id="UP001321582"/>
    </source>
</evidence>
<organism evidence="6 7">
    <name type="scientific">Haliovirga abyssi</name>
    <dbReference type="NCBI Taxonomy" id="2996794"/>
    <lineage>
        <taxon>Bacteria</taxon>
        <taxon>Fusobacteriati</taxon>
        <taxon>Fusobacteriota</taxon>
        <taxon>Fusobacteriia</taxon>
        <taxon>Fusobacteriales</taxon>
        <taxon>Haliovirgaceae</taxon>
        <taxon>Haliovirga</taxon>
    </lineage>
</organism>
<dbReference type="Gene3D" id="1.20.1280.290">
    <property type="match status" value="1"/>
</dbReference>
<keyword evidence="4 5" id="KW-0472">Membrane</keyword>
<evidence type="ECO:0000256" key="2">
    <source>
        <dbReference type="ARBA" id="ARBA00022692"/>
    </source>
</evidence>
<evidence type="ECO:0000256" key="5">
    <source>
        <dbReference type="SAM" id="Phobius"/>
    </source>
</evidence>
<geneLocation type="plasmid" evidence="6 7">
    <name>pHIC</name>
</geneLocation>
<evidence type="ECO:0000256" key="1">
    <source>
        <dbReference type="ARBA" id="ARBA00004141"/>
    </source>
</evidence>
<dbReference type="GO" id="GO:0051119">
    <property type="term" value="F:sugar transmembrane transporter activity"/>
    <property type="evidence" value="ECO:0007669"/>
    <property type="project" value="InterPro"/>
</dbReference>
<feature type="transmembrane region" description="Helical" evidence="5">
    <location>
        <begin position="36"/>
        <end position="56"/>
    </location>
</feature>
<keyword evidence="7" id="KW-1185">Reference proteome</keyword>
<dbReference type="RefSeq" id="WP_307905597.1">
    <property type="nucleotide sequence ID" value="NZ_AP027060.1"/>
</dbReference>
<reference evidence="6 7" key="1">
    <citation type="submission" date="2022-11" db="EMBL/GenBank/DDBJ databases">
        <title>Haliovirga abyssi gen. nov., sp. nov., a mesophilic fermentative bacterium isolated from the Iheya North hydrothermal field and the proposal of Haliovirgaceae fam. nov.</title>
        <authorList>
            <person name="Miyazaki U."/>
            <person name="Tame A."/>
            <person name="Miyazaki J."/>
            <person name="Takai K."/>
            <person name="Sawayama S."/>
            <person name="Kitajima M."/>
            <person name="Okamoto A."/>
            <person name="Nakagawa S."/>
        </authorList>
    </citation>
    <scope>NUCLEOTIDE SEQUENCE [LARGE SCALE GENOMIC DNA]</scope>
    <source>
        <strain evidence="6 7">IC12</strain>
        <plasmid evidence="6 7">pHIC</plasmid>
    </source>
</reference>
<dbReference type="Pfam" id="PF04193">
    <property type="entry name" value="PQ-loop"/>
    <property type="match status" value="1"/>
</dbReference>
<protein>
    <submittedName>
        <fullName evidence="6">Sugar transporter SemiSWEET</fullName>
    </submittedName>
</protein>
<dbReference type="InterPro" id="IPR006603">
    <property type="entry name" value="PQ-loop_rpt"/>
</dbReference>
<dbReference type="Proteomes" id="UP001321582">
    <property type="component" value="Plasmid pHIC"/>
</dbReference>
<evidence type="ECO:0000256" key="4">
    <source>
        <dbReference type="ARBA" id="ARBA00023136"/>
    </source>
</evidence>
<keyword evidence="6" id="KW-0614">Plasmid</keyword>
<comment type="subcellular location">
    <subcellularLocation>
        <location evidence="1">Membrane</location>
        <topology evidence="1">Multi-pass membrane protein</topology>
    </subcellularLocation>
</comment>
<name>A0AAU9DGA9_9FUSO</name>
<keyword evidence="6" id="KW-0813">Transport</keyword>
<accession>A0AAU9DGA9</accession>
<evidence type="ECO:0000313" key="6">
    <source>
        <dbReference type="EMBL" id="BDU51512.1"/>
    </source>
</evidence>
<dbReference type="NCBIfam" id="NF037968">
    <property type="entry name" value="SemiSWEET_2"/>
    <property type="match status" value="1"/>
</dbReference>
<keyword evidence="2 5" id="KW-0812">Transmembrane</keyword>
<dbReference type="GO" id="GO:0016020">
    <property type="term" value="C:membrane"/>
    <property type="evidence" value="ECO:0007669"/>
    <property type="project" value="UniProtKB-SubCell"/>
</dbReference>
<dbReference type="KEGG" id="haby:HLVA_20810"/>
<proteinExistence type="predicted"/>
<gene>
    <name evidence="6" type="ORF">HLVA_20810</name>
</gene>
<sequence length="87" mass="9618">MTIVTVLGFTAATLTSLSFFPQAIKVIKTRDTKSISLIMYSMFTLGVFLWLLYGFFSNSMPVLIANIVTLIPATVVLILKIKEGNKN</sequence>